<organism evidence="9">
    <name type="scientific">Sheuella amnicola</name>
    <dbReference type="NCBI Taxonomy" id="2707330"/>
    <lineage>
        <taxon>Bacteria</taxon>
        <taxon>Pseudomonadati</taxon>
        <taxon>Pseudomonadota</taxon>
        <taxon>Betaproteobacteria</taxon>
        <taxon>Burkholderiales</taxon>
        <taxon>Alcaligenaceae</taxon>
        <taxon>Sheuella</taxon>
    </lineage>
</organism>
<dbReference type="GO" id="GO:0032259">
    <property type="term" value="P:methylation"/>
    <property type="evidence" value="ECO:0007669"/>
    <property type="project" value="UniProtKB-KW"/>
</dbReference>
<dbReference type="PROSITE" id="PS51679">
    <property type="entry name" value="SAM_MT_C5"/>
    <property type="match status" value="1"/>
</dbReference>
<evidence type="ECO:0000256" key="1">
    <source>
        <dbReference type="ARBA" id="ARBA00022603"/>
    </source>
</evidence>
<dbReference type="PANTHER" id="PTHR10629">
    <property type="entry name" value="CYTOSINE-SPECIFIC METHYLTRANSFERASE"/>
    <property type="match status" value="1"/>
</dbReference>
<comment type="catalytic activity">
    <reaction evidence="5 8">
        <text>a 2'-deoxycytidine in DNA + S-adenosyl-L-methionine = a 5-methyl-2'-deoxycytidine in DNA + S-adenosyl-L-homocysteine + H(+)</text>
        <dbReference type="Rhea" id="RHEA:13681"/>
        <dbReference type="Rhea" id="RHEA-COMP:11369"/>
        <dbReference type="Rhea" id="RHEA-COMP:11370"/>
        <dbReference type="ChEBI" id="CHEBI:15378"/>
        <dbReference type="ChEBI" id="CHEBI:57856"/>
        <dbReference type="ChEBI" id="CHEBI:59789"/>
        <dbReference type="ChEBI" id="CHEBI:85452"/>
        <dbReference type="ChEBI" id="CHEBI:85454"/>
        <dbReference type="EC" id="2.1.1.37"/>
    </reaction>
</comment>
<evidence type="ECO:0000256" key="3">
    <source>
        <dbReference type="ARBA" id="ARBA00022691"/>
    </source>
</evidence>
<sequence>MSLSFIDLFAGCGGFSLGLEKAGLRGVLHLELDEWACETLTANFDKETVLCADIRNIPDSFIEKYKGVDVIVGGPPCQGFSVAGGSQFGIHDPRNELVFWYLKWVEIIQPKVVVIENVPQIFTKKDTSGKTVLDIVKEKLVKFNYTVTPKLLTASDFGVPQNRTRAFIFCSKANSATLVPEVTHSIEKSYSLFEDRSTHPYVTVGDALLDLPNIESGMGSDDLIPYESTPESNYQKKMREGSKGVTNHIAMKHTSRLIERFKNIKSEQSLKDVSSEFGQVKKNSGEINEKPFKYNNYRLSLEKPSLTIPASFQSLFIHPTLHRNLTAREAARLMSFPDAYVFRGKRTTMSWEKNLSQYNQIGNAVCPLVAEAIGRQVLSEVKPSKNGKFPTVSEALGAELVSKGQKPSTFSDVNREVLTKMSKSFSKAHPEFELKKFESKSIPIEAIPLAILIATEKQCLICSRVHPPYGVHSNAISFLIGKEDTESLLITENDHGLDYHLRSLLNIEHQIGHFVGSVLGELGYGDLGLVVNPRTGRMVRGISNVTSPRWLEKFRKQLVFPRK</sequence>
<feature type="active site" evidence="6">
    <location>
        <position position="77"/>
    </location>
</feature>
<evidence type="ECO:0000313" key="9">
    <source>
        <dbReference type="EMBL" id="NDY82325.1"/>
    </source>
</evidence>
<dbReference type="GO" id="GO:0003677">
    <property type="term" value="F:DNA binding"/>
    <property type="evidence" value="ECO:0007669"/>
    <property type="project" value="TreeGrafter"/>
</dbReference>
<dbReference type="GO" id="GO:0044027">
    <property type="term" value="P:negative regulation of gene expression via chromosomal CpG island methylation"/>
    <property type="evidence" value="ECO:0007669"/>
    <property type="project" value="TreeGrafter"/>
</dbReference>
<gene>
    <name evidence="9" type="ORF">G3I67_03670</name>
</gene>
<dbReference type="Gene3D" id="3.90.120.10">
    <property type="entry name" value="DNA Methylase, subunit A, domain 2"/>
    <property type="match status" value="1"/>
</dbReference>
<dbReference type="InterPro" id="IPR001525">
    <property type="entry name" value="C5_MeTfrase"/>
</dbReference>
<keyword evidence="1 6" id="KW-0489">Methyltransferase</keyword>
<dbReference type="Gene3D" id="3.40.50.150">
    <property type="entry name" value="Vaccinia Virus protein VP39"/>
    <property type="match status" value="1"/>
</dbReference>
<protein>
    <recommendedName>
        <fullName evidence="8">Cytosine-specific methyltransferase</fullName>
        <ecNumber evidence="8">2.1.1.37</ecNumber>
    </recommendedName>
</protein>
<dbReference type="GO" id="GO:0003886">
    <property type="term" value="F:DNA (cytosine-5-)-methyltransferase activity"/>
    <property type="evidence" value="ECO:0007669"/>
    <property type="project" value="UniProtKB-EC"/>
</dbReference>
<comment type="similarity">
    <text evidence="6 7">Belongs to the class I-like SAM-binding methyltransferase superfamily. C5-methyltransferase family.</text>
</comment>
<dbReference type="InterPro" id="IPR018117">
    <property type="entry name" value="C5_DNA_meth_AS"/>
</dbReference>
<keyword evidence="2 6" id="KW-0808">Transferase</keyword>
<dbReference type="RefSeq" id="WP_163651632.1">
    <property type="nucleotide sequence ID" value="NZ_JAAGRN010000002.1"/>
</dbReference>
<dbReference type="NCBIfam" id="TIGR00675">
    <property type="entry name" value="dcm"/>
    <property type="match status" value="1"/>
</dbReference>
<reference evidence="9" key="1">
    <citation type="submission" date="2020-02" db="EMBL/GenBank/DDBJ databases">
        <authorList>
            <person name="Chen W.-M."/>
        </authorList>
    </citation>
    <scope>NUCLEOTIDE SEQUENCE</scope>
    <source>
        <strain evidence="9">NBD-18</strain>
    </source>
</reference>
<evidence type="ECO:0000256" key="2">
    <source>
        <dbReference type="ARBA" id="ARBA00022679"/>
    </source>
</evidence>
<name>A0A6B2R4I8_9BURK</name>
<evidence type="ECO:0000256" key="7">
    <source>
        <dbReference type="RuleBase" id="RU000416"/>
    </source>
</evidence>
<accession>A0A6B2R4I8</accession>
<dbReference type="EMBL" id="JAAGRN010000002">
    <property type="protein sequence ID" value="NDY82325.1"/>
    <property type="molecule type" value="Genomic_DNA"/>
</dbReference>
<dbReference type="PRINTS" id="PR00105">
    <property type="entry name" value="C5METTRFRASE"/>
</dbReference>
<dbReference type="InterPro" id="IPR050390">
    <property type="entry name" value="C5-Methyltransferase"/>
</dbReference>
<evidence type="ECO:0000256" key="4">
    <source>
        <dbReference type="ARBA" id="ARBA00022747"/>
    </source>
</evidence>
<dbReference type="EC" id="2.1.1.37" evidence="8"/>
<keyword evidence="4" id="KW-0680">Restriction system</keyword>
<dbReference type="PANTHER" id="PTHR10629:SF52">
    <property type="entry name" value="DNA (CYTOSINE-5)-METHYLTRANSFERASE 1"/>
    <property type="match status" value="1"/>
</dbReference>
<dbReference type="AlphaFoldDB" id="A0A6B2R4I8"/>
<comment type="caution">
    <text evidence="9">The sequence shown here is derived from an EMBL/GenBank/DDBJ whole genome shotgun (WGS) entry which is preliminary data.</text>
</comment>
<keyword evidence="3 6" id="KW-0949">S-adenosyl-L-methionine</keyword>
<dbReference type="SUPFAM" id="SSF53335">
    <property type="entry name" value="S-adenosyl-L-methionine-dependent methyltransferases"/>
    <property type="match status" value="1"/>
</dbReference>
<evidence type="ECO:0000256" key="6">
    <source>
        <dbReference type="PROSITE-ProRule" id="PRU01016"/>
    </source>
</evidence>
<dbReference type="PROSITE" id="PS00094">
    <property type="entry name" value="C5_MTASE_1"/>
    <property type="match status" value="1"/>
</dbReference>
<evidence type="ECO:0000256" key="8">
    <source>
        <dbReference type="RuleBase" id="RU000417"/>
    </source>
</evidence>
<dbReference type="Pfam" id="PF00145">
    <property type="entry name" value="DNA_methylase"/>
    <property type="match status" value="1"/>
</dbReference>
<dbReference type="InterPro" id="IPR029063">
    <property type="entry name" value="SAM-dependent_MTases_sf"/>
</dbReference>
<evidence type="ECO:0000256" key="5">
    <source>
        <dbReference type="ARBA" id="ARBA00047422"/>
    </source>
</evidence>
<proteinExistence type="inferred from homology"/>
<dbReference type="GO" id="GO:0009307">
    <property type="term" value="P:DNA restriction-modification system"/>
    <property type="evidence" value="ECO:0007669"/>
    <property type="project" value="UniProtKB-KW"/>
</dbReference>